<dbReference type="Proteomes" id="UP000235965">
    <property type="component" value="Unassembled WGS sequence"/>
</dbReference>
<dbReference type="EMBL" id="NEVH01002988">
    <property type="protein sequence ID" value="PNF41074.1"/>
    <property type="molecule type" value="Genomic_DNA"/>
</dbReference>
<comment type="caution">
    <text evidence="1">The sequence shown here is derived from an EMBL/GenBank/DDBJ whole genome shotgun (WGS) entry which is preliminary data.</text>
</comment>
<evidence type="ECO:0000313" key="1">
    <source>
        <dbReference type="EMBL" id="PNF41074.1"/>
    </source>
</evidence>
<organism evidence="1 2">
    <name type="scientific">Cryptotermes secundus</name>
    <dbReference type="NCBI Taxonomy" id="105785"/>
    <lineage>
        <taxon>Eukaryota</taxon>
        <taxon>Metazoa</taxon>
        <taxon>Ecdysozoa</taxon>
        <taxon>Arthropoda</taxon>
        <taxon>Hexapoda</taxon>
        <taxon>Insecta</taxon>
        <taxon>Pterygota</taxon>
        <taxon>Neoptera</taxon>
        <taxon>Polyneoptera</taxon>
        <taxon>Dictyoptera</taxon>
        <taxon>Blattodea</taxon>
        <taxon>Blattoidea</taxon>
        <taxon>Termitoidae</taxon>
        <taxon>Kalotermitidae</taxon>
        <taxon>Cryptotermitinae</taxon>
        <taxon>Cryptotermes</taxon>
    </lineage>
</organism>
<keyword evidence="2" id="KW-1185">Reference proteome</keyword>
<proteinExistence type="predicted"/>
<name>A0A2J7RJQ8_9NEOP</name>
<dbReference type="InParanoid" id="A0A2J7RJQ8"/>
<sequence>MVKPGPLSNNATALTLVKTCEPVADMRECRAPRDWSLLALQNIRTGKSHYLVICRCPPTKILEGPMSHDQPTYASVPGIRVYGMMCVQVNNRRGRHLRFQRSSTRKLRQITI</sequence>
<protein>
    <submittedName>
        <fullName evidence="1">Uncharacterized protein</fullName>
    </submittedName>
</protein>
<gene>
    <name evidence="1" type="ORF">B7P43_G06230</name>
</gene>
<dbReference type="AlphaFoldDB" id="A0A2J7RJQ8"/>
<accession>A0A2J7RJQ8</accession>
<reference evidence="1 2" key="1">
    <citation type="submission" date="2017-12" db="EMBL/GenBank/DDBJ databases">
        <title>Hemimetabolous genomes reveal molecular basis of termite eusociality.</title>
        <authorList>
            <person name="Harrison M.C."/>
            <person name="Jongepier E."/>
            <person name="Robertson H.M."/>
            <person name="Arning N."/>
            <person name="Bitard-Feildel T."/>
            <person name="Chao H."/>
            <person name="Childers C.P."/>
            <person name="Dinh H."/>
            <person name="Doddapaneni H."/>
            <person name="Dugan S."/>
            <person name="Gowin J."/>
            <person name="Greiner C."/>
            <person name="Han Y."/>
            <person name="Hu H."/>
            <person name="Hughes D.S.T."/>
            <person name="Huylmans A.-K."/>
            <person name="Kemena C."/>
            <person name="Kremer L.P.M."/>
            <person name="Lee S.L."/>
            <person name="Lopez-Ezquerra A."/>
            <person name="Mallet L."/>
            <person name="Monroy-Kuhn J.M."/>
            <person name="Moser A."/>
            <person name="Murali S.C."/>
            <person name="Muzny D.M."/>
            <person name="Otani S."/>
            <person name="Piulachs M.-D."/>
            <person name="Poelchau M."/>
            <person name="Qu J."/>
            <person name="Schaub F."/>
            <person name="Wada-Katsumata A."/>
            <person name="Worley K.C."/>
            <person name="Xie Q."/>
            <person name="Ylla G."/>
            <person name="Poulsen M."/>
            <person name="Gibbs R.A."/>
            <person name="Schal C."/>
            <person name="Richards S."/>
            <person name="Belles X."/>
            <person name="Korb J."/>
            <person name="Bornberg-Bauer E."/>
        </authorList>
    </citation>
    <scope>NUCLEOTIDE SEQUENCE [LARGE SCALE GENOMIC DNA]</scope>
    <source>
        <tissue evidence="1">Whole body</tissue>
    </source>
</reference>
<dbReference type="OrthoDB" id="6413868at2759"/>
<evidence type="ECO:0000313" key="2">
    <source>
        <dbReference type="Proteomes" id="UP000235965"/>
    </source>
</evidence>